<feature type="domain" description="Obg" evidence="9">
    <location>
        <begin position="1"/>
        <end position="158"/>
    </location>
</feature>
<dbReference type="Proteomes" id="UP000176881">
    <property type="component" value="Unassembled WGS sequence"/>
</dbReference>
<feature type="binding site" evidence="7">
    <location>
        <begin position="207"/>
        <end position="210"/>
    </location>
    <ligand>
        <name>GTP</name>
        <dbReference type="ChEBI" id="CHEBI:37565"/>
    </ligand>
</feature>
<dbReference type="NCBIfam" id="TIGR02729">
    <property type="entry name" value="Obg_CgtA"/>
    <property type="match status" value="1"/>
</dbReference>
<feature type="binding site" evidence="7">
    <location>
        <position position="172"/>
    </location>
    <ligand>
        <name>Mg(2+)</name>
        <dbReference type="ChEBI" id="CHEBI:18420"/>
    </ligand>
</feature>
<dbReference type="EC" id="3.6.5.-" evidence="7"/>
<dbReference type="SUPFAM" id="SSF82051">
    <property type="entry name" value="Obg GTP-binding protein N-terminal domain"/>
    <property type="match status" value="1"/>
</dbReference>
<dbReference type="GO" id="GO:0042254">
    <property type="term" value="P:ribosome biogenesis"/>
    <property type="evidence" value="ECO:0007669"/>
    <property type="project" value="UniProtKB-UniRule"/>
</dbReference>
<dbReference type="PIRSF" id="PIRSF002401">
    <property type="entry name" value="GTP_bd_Obg/CgtA"/>
    <property type="match status" value="1"/>
</dbReference>
<dbReference type="PANTHER" id="PTHR11702:SF31">
    <property type="entry name" value="MITOCHONDRIAL RIBOSOME-ASSOCIATED GTPASE 2"/>
    <property type="match status" value="1"/>
</dbReference>
<feature type="binding site" evidence="7">
    <location>
        <begin position="165"/>
        <end position="172"/>
    </location>
    <ligand>
        <name>GTP</name>
        <dbReference type="ChEBI" id="CHEBI:37565"/>
    </ligand>
</feature>
<evidence type="ECO:0000256" key="1">
    <source>
        <dbReference type="ARBA" id="ARBA00007699"/>
    </source>
</evidence>
<gene>
    <name evidence="7" type="primary">obg</name>
    <name evidence="10" type="ORF">A3G59_01730</name>
</gene>
<dbReference type="Pfam" id="PF01018">
    <property type="entry name" value="GTP1_OBG"/>
    <property type="match status" value="1"/>
</dbReference>
<dbReference type="PANTHER" id="PTHR11702">
    <property type="entry name" value="DEVELOPMENTALLY REGULATED GTP-BINDING PROTEIN-RELATED"/>
    <property type="match status" value="1"/>
</dbReference>
<dbReference type="InterPro" id="IPR036726">
    <property type="entry name" value="GTP1_OBG_dom_sf"/>
</dbReference>
<evidence type="ECO:0000256" key="7">
    <source>
        <dbReference type="HAMAP-Rule" id="MF_01454"/>
    </source>
</evidence>
<organism evidence="10 11">
    <name type="scientific">Candidatus Taylorbacteria bacterium RIFCSPLOWO2_12_FULL_47_20</name>
    <dbReference type="NCBI Taxonomy" id="1802335"/>
    <lineage>
        <taxon>Bacteria</taxon>
        <taxon>Candidatus Tayloriibacteriota</taxon>
    </lineage>
</organism>
<feature type="binding site" evidence="7">
    <location>
        <begin position="190"/>
        <end position="194"/>
    </location>
    <ligand>
        <name>GTP</name>
        <dbReference type="ChEBI" id="CHEBI:37565"/>
    </ligand>
</feature>
<dbReference type="InterPro" id="IPR045086">
    <property type="entry name" value="OBG_GTPase"/>
</dbReference>
<dbReference type="InterPro" id="IPR006074">
    <property type="entry name" value="GTP1-OBG_CS"/>
</dbReference>
<dbReference type="PRINTS" id="PR00326">
    <property type="entry name" value="GTP1OBG"/>
</dbReference>
<evidence type="ECO:0000256" key="4">
    <source>
        <dbReference type="ARBA" id="ARBA00022801"/>
    </source>
</evidence>
<dbReference type="HAMAP" id="MF_01454">
    <property type="entry name" value="GTPase_Obg"/>
    <property type="match status" value="1"/>
</dbReference>
<dbReference type="GO" id="GO:0000287">
    <property type="term" value="F:magnesium ion binding"/>
    <property type="evidence" value="ECO:0007669"/>
    <property type="project" value="InterPro"/>
</dbReference>
<feature type="binding site" evidence="7">
    <location>
        <begin position="286"/>
        <end position="289"/>
    </location>
    <ligand>
        <name>GTP</name>
        <dbReference type="ChEBI" id="CHEBI:37565"/>
    </ligand>
</feature>
<dbReference type="InterPro" id="IPR014100">
    <property type="entry name" value="GTP-bd_Obg/CgtA"/>
</dbReference>
<evidence type="ECO:0000256" key="3">
    <source>
        <dbReference type="ARBA" id="ARBA00022741"/>
    </source>
</evidence>
<reference evidence="10 11" key="1">
    <citation type="journal article" date="2016" name="Nat. Commun.">
        <title>Thousands of microbial genomes shed light on interconnected biogeochemical processes in an aquifer system.</title>
        <authorList>
            <person name="Anantharaman K."/>
            <person name="Brown C.T."/>
            <person name="Hug L.A."/>
            <person name="Sharon I."/>
            <person name="Castelle C.J."/>
            <person name="Probst A.J."/>
            <person name="Thomas B.C."/>
            <person name="Singh A."/>
            <person name="Wilkins M.J."/>
            <person name="Karaoz U."/>
            <person name="Brodie E.L."/>
            <person name="Williams K.H."/>
            <person name="Hubbard S.S."/>
            <person name="Banfield J.F."/>
        </authorList>
    </citation>
    <scope>NUCLEOTIDE SEQUENCE [LARGE SCALE GENOMIC DNA]</scope>
</reference>
<dbReference type="GO" id="GO:0005737">
    <property type="term" value="C:cytoplasm"/>
    <property type="evidence" value="ECO:0007669"/>
    <property type="project" value="UniProtKB-SubCell"/>
</dbReference>
<dbReference type="InterPro" id="IPR031167">
    <property type="entry name" value="G_OBG"/>
</dbReference>
<dbReference type="PROSITE" id="PS51883">
    <property type="entry name" value="OBG"/>
    <property type="match status" value="1"/>
</dbReference>
<dbReference type="InterPro" id="IPR006073">
    <property type="entry name" value="GTP-bd"/>
</dbReference>
<sequence>MAFIDEMKIEAVAGRGGDGVARFRREKFVPKGGPSGGDGGRGGDFYAQAARDIHILSRYQAKKKFKAGRGEDGGNKNLHGKSGEDFILELPVGAVIVNLDTGEQWELLEEGQRVLLLKGGYGGWGNTRFKSSTNTTPREWRPGQEGEQGRFKIELQLFADVGLVGLPNAGKSSLLNAITNAGAKVGDYPFTTLDPNLGDFFGFTIADIPGLIEGANTGRGLGVKFLRHVKRTRMLAHLVSFENLGRGTRGMQAAYKEIRKELLKYDQNINLGEGKLSEKDEIIILTKADLVDSPKLIAKQLENLKKLASTSRGRVFAISLFDDTSVKNFSKELIKILKSQS</sequence>
<dbReference type="AlphaFoldDB" id="A0A1G2P864"/>
<keyword evidence="3 7" id="KW-0547">Nucleotide-binding</keyword>
<dbReference type="GO" id="GO:0003924">
    <property type="term" value="F:GTPase activity"/>
    <property type="evidence" value="ECO:0007669"/>
    <property type="project" value="UniProtKB-UniRule"/>
</dbReference>
<dbReference type="EMBL" id="MHSN01000043">
    <property type="protein sequence ID" value="OHA43751.1"/>
    <property type="molecule type" value="Genomic_DNA"/>
</dbReference>
<evidence type="ECO:0000259" key="8">
    <source>
        <dbReference type="PROSITE" id="PS51710"/>
    </source>
</evidence>
<dbReference type="Pfam" id="PF01926">
    <property type="entry name" value="MMR_HSR1"/>
    <property type="match status" value="1"/>
</dbReference>
<dbReference type="GO" id="GO:0005525">
    <property type="term" value="F:GTP binding"/>
    <property type="evidence" value="ECO:0007669"/>
    <property type="project" value="UniProtKB-UniRule"/>
</dbReference>
<proteinExistence type="inferred from homology"/>
<comment type="subcellular location">
    <subcellularLocation>
        <location evidence="7">Cytoplasm</location>
    </subcellularLocation>
</comment>
<dbReference type="PROSITE" id="PS51710">
    <property type="entry name" value="G_OBG"/>
    <property type="match status" value="1"/>
</dbReference>
<protein>
    <recommendedName>
        <fullName evidence="7">GTPase Obg</fullName>
        <ecNumber evidence="7">3.6.5.-</ecNumber>
    </recommendedName>
    <alternativeName>
        <fullName evidence="7">GTP-binding protein Obg</fullName>
    </alternativeName>
</protein>
<dbReference type="PROSITE" id="PS00905">
    <property type="entry name" value="GTP1_OBG"/>
    <property type="match status" value="1"/>
</dbReference>
<feature type="binding site" evidence="7">
    <location>
        <position position="192"/>
    </location>
    <ligand>
        <name>Mg(2+)</name>
        <dbReference type="ChEBI" id="CHEBI:18420"/>
    </ligand>
</feature>
<dbReference type="NCBIfam" id="NF008956">
    <property type="entry name" value="PRK12299.1"/>
    <property type="match status" value="1"/>
</dbReference>
<evidence type="ECO:0000259" key="9">
    <source>
        <dbReference type="PROSITE" id="PS51883"/>
    </source>
</evidence>
<dbReference type="Gene3D" id="3.40.50.300">
    <property type="entry name" value="P-loop containing nucleotide triphosphate hydrolases"/>
    <property type="match status" value="1"/>
</dbReference>
<evidence type="ECO:0000256" key="2">
    <source>
        <dbReference type="ARBA" id="ARBA00022490"/>
    </source>
</evidence>
<comment type="subunit">
    <text evidence="7">Monomer.</text>
</comment>
<evidence type="ECO:0000313" key="11">
    <source>
        <dbReference type="Proteomes" id="UP000176881"/>
    </source>
</evidence>
<keyword evidence="5 7" id="KW-0460">Magnesium</keyword>
<feature type="domain" description="OBG-type G" evidence="8">
    <location>
        <begin position="159"/>
        <end position="338"/>
    </location>
</feature>
<evidence type="ECO:0000256" key="5">
    <source>
        <dbReference type="ARBA" id="ARBA00022842"/>
    </source>
</evidence>
<keyword evidence="7" id="KW-0479">Metal-binding</keyword>
<dbReference type="FunFam" id="2.70.210.12:FF:000001">
    <property type="entry name" value="GTPase Obg"/>
    <property type="match status" value="1"/>
</dbReference>
<comment type="function">
    <text evidence="7">An essential GTPase which binds GTP, GDP and possibly (p)ppGpp with moderate affinity, with high nucleotide exchange rates and a fairly low GTP hydrolysis rate. Plays a role in control of the cell cycle, stress response, ribosome biogenesis and in those bacteria that undergo differentiation, in morphogenesis control.</text>
</comment>
<comment type="cofactor">
    <cofactor evidence="7">
        <name>Mg(2+)</name>
        <dbReference type="ChEBI" id="CHEBI:18420"/>
    </cofactor>
</comment>
<dbReference type="InterPro" id="IPR006169">
    <property type="entry name" value="GTP1_OBG_dom"/>
</dbReference>
<evidence type="ECO:0000313" key="10">
    <source>
        <dbReference type="EMBL" id="OHA43751.1"/>
    </source>
</evidence>
<keyword evidence="4 7" id="KW-0378">Hydrolase</keyword>
<dbReference type="InterPro" id="IPR027417">
    <property type="entry name" value="P-loop_NTPase"/>
</dbReference>
<keyword evidence="2 7" id="KW-0963">Cytoplasm</keyword>
<keyword evidence="6 7" id="KW-0342">GTP-binding</keyword>
<dbReference type="STRING" id="1802335.A3G59_01730"/>
<evidence type="ECO:0000256" key="6">
    <source>
        <dbReference type="ARBA" id="ARBA00023134"/>
    </source>
</evidence>
<feature type="binding site" evidence="7">
    <location>
        <begin position="319"/>
        <end position="321"/>
    </location>
    <ligand>
        <name>GTP</name>
        <dbReference type="ChEBI" id="CHEBI:37565"/>
    </ligand>
</feature>
<dbReference type="SUPFAM" id="SSF52540">
    <property type="entry name" value="P-loop containing nucleoside triphosphate hydrolases"/>
    <property type="match status" value="1"/>
</dbReference>
<comment type="similarity">
    <text evidence="1 7">Belongs to the TRAFAC class OBG-HflX-like GTPase superfamily. OBG GTPase family.</text>
</comment>
<name>A0A1G2P864_9BACT</name>
<comment type="caution">
    <text evidence="10">The sequence shown here is derived from an EMBL/GenBank/DDBJ whole genome shotgun (WGS) entry which is preliminary data.</text>
</comment>
<accession>A0A1G2P864</accession>
<dbReference type="CDD" id="cd01898">
    <property type="entry name" value="Obg"/>
    <property type="match status" value="1"/>
</dbReference>
<dbReference type="Gene3D" id="2.70.210.12">
    <property type="entry name" value="GTP1/OBG domain"/>
    <property type="match status" value="1"/>
</dbReference>